<dbReference type="Pfam" id="PF07310">
    <property type="entry name" value="PAS_5"/>
    <property type="match status" value="1"/>
</dbReference>
<dbReference type="AlphaFoldDB" id="A0A316J8Z4"/>
<comment type="caution">
    <text evidence="1">The sequence shown here is derived from an EMBL/GenBank/DDBJ whole genome shotgun (WGS) entry which is preliminary data.</text>
</comment>
<keyword evidence="2" id="KW-1185">Reference proteome</keyword>
<dbReference type="RefSeq" id="WP_109705970.1">
    <property type="nucleotide sequence ID" value="NZ_QGDB01000003.1"/>
</dbReference>
<dbReference type="EMBL" id="QGDB01000003">
    <property type="protein sequence ID" value="PWL17731.1"/>
    <property type="molecule type" value="Genomic_DNA"/>
</dbReference>
<sequence length="212" mass="23482">MKHRSTRAIFSEWQRLAFEKKGSLRAPARESIKPRKLGRHLSNLFLLEEDKNAELVFRLAGTQICTLFGRELRTVRFASLWPHSNRPALDELLGNVNSLLVPALSRHDGISLAGRSLAFEMLLAPLRPHENHKASLLGAISPLDDVSWVGADPLVLANLNTITPLAPDMILEQEVSNPPVRAANASNMVLCETNLPAVRRSPRLRIINGGKV</sequence>
<dbReference type="OrthoDB" id="8480244at2"/>
<organism evidence="1 2">
    <name type="scientific">Falsochrobactrum shanghaiense</name>
    <dbReference type="NCBI Taxonomy" id="2201899"/>
    <lineage>
        <taxon>Bacteria</taxon>
        <taxon>Pseudomonadati</taxon>
        <taxon>Pseudomonadota</taxon>
        <taxon>Alphaproteobacteria</taxon>
        <taxon>Hyphomicrobiales</taxon>
        <taxon>Brucellaceae</taxon>
        <taxon>Falsochrobactrum</taxon>
    </lineage>
</organism>
<evidence type="ECO:0000313" key="1">
    <source>
        <dbReference type="EMBL" id="PWL17731.1"/>
    </source>
</evidence>
<dbReference type="Proteomes" id="UP000245865">
    <property type="component" value="Unassembled WGS sequence"/>
</dbReference>
<name>A0A316J8Z4_9HYPH</name>
<proteinExistence type="predicted"/>
<evidence type="ECO:0000313" key="2">
    <source>
        <dbReference type="Proteomes" id="UP000245865"/>
    </source>
</evidence>
<protein>
    <submittedName>
        <fullName evidence="1">PAS domain-containing protein</fullName>
    </submittedName>
</protein>
<gene>
    <name evidence="1" type="ORF">DKP76_08130</name>
</gene>
<reference evidence="1 2" key="1">
    <citation type="submission" date="2018-05" db="EMBL/GenBank/DDBJ databases">
        <title>Comparative genomic sequence analysis between strain HN4 and CCM 8460T (Falsochrobactrum ovis) will provide more evidence to prove that HN4 is a new species of Falsochrobactrum.</title>
        <authorList>
            <person name="Lyu W."/>
            <person name="Sun L."/>
            <person name="Yao L."/>
        </authorList>
    </citation>
    <scope>NUCLEOTIDE SEQUENCE [LARGE SCALE GENOMIC DNA]</scope>
    <source>
        <strain evidence="1 2">HN4</strain>
    </source>
</reference>
<dbReference type="PIRSF" id="PIRSF031878">
    <property type="entry name" value="UCP031878"/>
    <property type="match status" value="1"/>
</dbReference>
<dbReference type="InterPro" id="IPR009922">
    <property type="entry name" value="DUF1457"/>
</dbReference>
<accession>A0A316J8Z4</accession>